<evidence type="ECO:0000256" key="3">
    <source>
        <dbReference type="ARBA" id="ARBA00022989"/>
    </source>
</evidence>
<reference evidence="7 8" key="1">
    <citation type="submission" date="2019-12" db="EMBL/GenBank/DDBJ databases">
        <title>Genomic-based taxomic classification of the family Erythrobacteraceae.</title>
        <authorList>
            <person name="Xu L."/>
        </authorList>
    </citation>
    <scope>NUCLEOTIDE SEQUENCE [LARGE SCALE GENOMIC DNA]</scope>
    <source>
        <strain evidence="7 8">LMG 29518</strain>
    </source>
</reference>
<evidence type="ECO:0000259" key="6">
    <source>
        <dbReference type="PROSITE" id="PS50850"/>
    </source>
</evidence>
<dbReference type="PROSITE" id="PS50850">
    <property type="entry name" value="MFS"/>
    <property type="match status" value="1"/>
</dbReference>
<keyword evidence="4 5" id="KW-0472">Membrane</keyword>
<dbReference type="GO" id="GO:0046943">
    <property type="term" value="F:carboxylic acid transmembrane transporter activity"/>
    <property type="evidence" value="ECO:0007669"/>
    <property type="project" value="TreeGrafter"/>
</dbReference>
<dbReference type="InterPro" id="IPR036259">
    <property type="entry name" value="MFS_trans_sf"/>
</dbReference>
<dbReference type="Proteomes" id="UP000438476">
    <property type="component" value="Unassembled WGS sequence"/>
</dbReference>
<evidence type="ECO:0000256" key="4">
    <source>
        <dbReference type="ARBA" id="ARBA00023136"/>
    </source>
</evidence>
<feature type="transmembrane region" description="Helical" evidence="5">
    <location>
        <begin position="148"/>
        <end position="171"/>
    </location>
</feature>
<dbReference type="EMBL" id="WTYT01000002">
    <property type="protein sequence ID" value="MXO65288.1"/>
    <property type="molecule type" value="Genomic_DNA"/>
</dbReference>
<keyword evidence="8" id="KW-1185">Reference proteome</keyword>
<feature type="transmembrane region" description="Helical" evidence="5">
    <location>
        <begin position="260"/>
        <end position="280"/>
    </location>
</feature>
<comment type="subcellular location">
    <subcellularLocation>
        <location evidence="1">Membrane</location>
        <topology evidence="1">Multi-pass membrane protein</topology>
    </subcellularLocation>
</comment>
<feature type="transmembrane region" description="Helical" evidence="5">
    <location>
        <begin position="384"/>
        <end position="407"/>
    </location>
</feature>
<dbReference type="InterPro" id="IPR011701">
    <property type="entry name" value="MFS"/>
</dbReference>
<feature type="transmembrane region" description="Helical" evidence="5">
    <location>
        <begin position="90"/>
        <end position="109"/>
    </location>
</feature>
<evidence type="ECO:0000256" key="2">
    <source>
        <dbReference type="ARBA" id="ARBA00022692"/>
    </source>
</evidence>
<feature type="domain" description="Major facilitator superfamily (MFS) profile" evidence="6">
    <location>
        <begin position="24"/>
        <end position="439"/>
    </location>
</feature>
<dbReference type="SUPFAM" id="SSF103473">
    <property type="entry name" value="MFS general substrate transporter"/>
    <property type="match status" value="1"/>
</dbReference>
<dbReference type="Gene3D" id="1.20.1250.20">
    <property type="entry name" value="MFS general substrate transporter like domains"/>
    <property type="match status" value="2"/>
</dbReference>
<feature type="transmembrane region" description="Helical" evidence="5">
    <location>
        <begin position="324"/>
        <end position="343"/>
    </location>
</feature>
<feature type="transmembrane region" description="Helical" evidence="5">
    <location>
        <begin position="20"/>
        <end position="43"/>
    </location>
</feature>
<feature type="transmembrane region" description="Helical" evidence="5">
    <location>
        <begin position="55"/>
        <end position="78"/>
    </location>
</feature>
<gene>
    <name evidence="7" type="ORF">GRI91_05940</name>
</gene>
<keyword evidence="3 5" id="KW-1133">Transmembrane helix</keyword>
<feature type="transmembrane region" description="Helical" evidence="5">
    <location>
        <begin position="349"/>
        <end position="372"/>
    </location>
</feature>
<feature type="transmembrane region" description="Helical" evidence="5">
    <location>
        <begin position="177"/>
        <end position="197"/>
    </location>
</feature>
<evidence type="ECO:0000256" key="5">
    <source>
        <dbReference type="SAM" id="Phobius"/>
    </source>
</evidence>
<sequence>MMPKTFDVQGFVDEQKLRPIHFLVLILCFLVMFSDGFDIFMIGKIAPAIAEGFGVAPAAMTIVILLQQIGLALGAFLISPLGDLYGRKRMLVISFALFGGLTVATAFAPSILIMAIMRGVAGLFLASVLPMAVALISEFTPKKSRATFIAVGMAGYSLGNVAGAVTALLVPDFGWQSGFWVGGMLPLVLIPVLVAFLPESLAYRVNRDPSDARIPRTIAKISPGIELTGTEVFVGQGNRKTGARPNPLELVRDGRARTSAILFTSCFFSMGTIALLAAWLPSFFLQMAGISIQDFALSAMVGLLGGIFGMLTIGGLLDRIHPTLPIPFFFIGYATAVVSLSQVPFHSPFFIPTLFLMAMFQGGGQAGLNMIMARVYPPFVRSTGIGWAGGAGRIGGVILPLFGGFALSSAYSLQLTLVLVALAPVIVAILVLFLRPVEPAPSTR</sequence>
<dbReference type="GO" id="GO:0005886">
    <property type="term" value="C:plasma membrane"/>
    <property type="evidence" value="ECO:0007669"/>
    <property type="project" value="TreeGrafter"/>
</dbReference>
<evidence type="ECO:0000313" key="7">
    <source>
        <dbReference type="EMBL" id="MXO65288.1"/>
    </source>
</evidence>
<evidence type="ECO:0000313" key="8">
    <source>
        <dbReference type="Proteomes" id="UP000438476"/>
    </source>
</evidence>
<proteinExistence type="predicted"/>
<dbReference type="AlphaFoldDB" id="A0A6I4T3B3"/>
<feature type="transmembrane region" description="Helical" evidence="5">
    <location>
        <begin position="295"/>
        <end position="317"/>
    </location>
</feature>
<feature type="transmembrane region" description="Helical" evidence="5">
    <location>
        <begin position="115"/>
        <end position="136"/>
    </location>
</feature>
<accession>A0A6I4T3B3</accession>
<organism evidence="7 8">
    <name type="scientific">Altericroceibacterium endophyticum</name>
    <dbReference type="NCBI Taxonomy" id="1808508"/>
    <lineage>
        <taxon>Bacteria</taxon>
        <taxon>Pseudomonadati</taxon>
        <taxon>Pseudomonadota</taxon>
        <taxon>Alphaproteobacteria</taxon>
        <taxon>Sphingomonadales</taxon>
        <taxon>Erythrobacteraceae</taxon>
        <taxon>Altericroceibacterium</taxon>
    </lineage>
</organism>
<name>A0A6I4T3B3_9SPHN</name>
<keyword evidence="2 5" id="KW-0812">Transmembrane</keyword>
<dbReference type="Pfam" id="PF07690">
    <property type="entry name" value="MFS_1"/>
    <property type="match status" value="1"/>
</dbReference>
<protein>
    <submittedName>
        <fullName evidence="7">MFS transporter</fullName>
    </submittedName>
</protein>
<comment type="caution">
    <text evidence="7">The sequence shown here is derived from an EMBL/GenBank/DDBJ whole genome shotgun (WGS) entry which is preliminary data.</text>
</comment>
<dbReference type="PANTHER" id="PTHR23508:SF10">
    <property type="entry name" value="CARBOXYLIC ACID TRANSPORTER PROTEIN HOMOLOG"/>
    <property type="match status" value="1"/>
</dbReference>
<evidence type="ECO:0000256" key="1">
    <source>
        <dbReference type="ARBA" id="ARBA00004141"/>
    </source>
</evidence>
<feature type="transmembrane region" description="Helical" evidence="5">
    <location>
        <begin position="413"/>
        <end position="434"/>
    </location>
</feature>
<dbReference type="PANTHER" id="PTHR23508">
    <property type="entry name" value="CARBOXYLIC ACID TRANSPORTER PROTEIN HOMOLOG"/>
    <property type="match status" value="1"/>
</dbReference>
<dbReference type="InterPro" id="IPR020846">
    <property type="entry name" value="MFS_dom"/>
</dbReference>